<dbReference type="GO" id="GO:0046872">
    <property type="term" value="F:metal ion binding"/>
    <property type="evidence" value="ECO:0007669"/>
    <property type="project" value="UniProtKB-KW"/>
</dbReference>
<dbReference type="PROSITE" id="PS51095">
    <property type="entry name" value="PTS_EIIA_TYPE_3"/>
    <property type="match status" value="1"/>
</dbReference>
<keyword evidence="1" id="KW-0813">Transport</keyword>
<keyword evidence="6" id="KW-0460">Magnesium</keyword>
<protein>
    <submittedName>
        <fullName evidence="8">Molecular chaperone TorD</fullName>
    </submittedName>
    <submittedName>
        <fullName evidence="9">PTS N,N'-diacetylchitobiose transporter subunit IIA</fullName>
        <ecNumber evidence="9">2.7.1.196</ecNumber>
    </submittedName>
</protein>
<dbReference type="SUPFAM" id="SSF46973">
    <property type="entry name" value="Enzyme IIa from lactose specific PTS, IIa-lac"/>
    <property type="match status" value="1"/>
</dbReference>
<dbReference type="Proteomes" id="UP000886939">
    <property type="component" value="Unassembled WGS sequence"/>
</dbReference>
<name>A0A443XSZ9_AERCA</name>
<dbReference type="GO" id="GO:0009401">
    <property type="term" value="P:phosphoenolpyruvate-dependent sugar phosphotransferase system"/>
    <property type="evidence" value="ECO:0007669"/>
    <property type="project" value="UniProtKB-KW"/>
</dbReference>
<feature type="active site" description="Tele-phosphohistidine intermediate" evidence="5">
    <location>
        <position position="76"/>
    </location>
</feature>
<keyword evidence="6" id="KW-0479">Metal-binding</keyword>
<evidence type="ECO:0000256" key="6">
    <source>
        <dbReference type="PIRSR" id="PIRSR000699-2"/>
    </source>
</evidence>
<comment type="cofactor">
    <cofactor evidence="6">
        <name>Mg(2+)</name>
        <dbReference type="ChEBI" id="CHEBI:18420"/>
    </cofactor>
    <text evidence="6">Binds 1 Mg(2+) ion per trimer.</text>
</comment>
<evidence type="ECO:0000313" key="10">
    <source>
        <dbReference type="Proteomes" id="UP001161704"/>
    </source>
</evidence>
<accession>A0A443XSZ9</accession>
<organism evidence="9 10">
    <name type="scientific">Aeromonas caviae</name>
    <name type="common">Aeromonas punctata</name>
    <dbReference type="NCBI Taxonomy" id="648"/>
    <lineage>
        <taxon>Bacteria</taxon>
        <taxon>Pseudomonadati</taxon>
        <taxon>Pseudomonadota</taxon>
        <taxon>Gammaproteobacteria</taxon>
        <taxon>Aeromonadales</taxon>
        <taxon>Aeromonadaceae</taxon>
        <taxon>Aeromonas</taxon>
    </lineage>
</organism>
<evidence type="ECO:0000256" key="7">
    <source>
        <dbReference type="PROSITE-ProRule" id="PRU00418"/>
    </source>
</evidence>
<dbReference type="Pfam" id="PF02255">
    <property type="entry name" value="PTS_IIA"/>
    <property type="match status" value="1"/>
</dbReference>
<evidence type="ECO:0000256" key="4">
    <source>
        <dbReference type="ARBA" id="ARBA00022683"/>
    </source>
</evidence>
<dbReference type="NCBIfam" id="NF007768">
    <property type="entry name" value="PRK10454.1"/>
    <property type="match status" value="1"/>
</dbReference>
<dbReference type="CDD" id="cd00215">
    <property type="entry name" value="PTS_IIA_lac"/>
    <property type="match status" value="1"/>
</dbReference>
<dbReference type="PANTHER" id="PTHR34382:SF7">
    <property type="entry name" value="PTS SYSTEM N,N'-DIACETYLCHITOBIOSE-SPECIFIC EIIA COMPONENT"/>
    <property type="match status" value="1"/>
</dbReference>
<proteinExistence type="predicted"/>
<dbReference type="Proteomes" id="UP001161704">
    <property type="component" value="Unassembled WGS sequence"/>
</dbReference>
<dbReference type="AlphaFoldDB" id="A0A443XSZ9"/>
<dbReference type="EMBL" id="JAOCIZ010000015">
    <property type="protein sequence ID" value="MDH1504505.1"/>
    <property type="molecule type" value="Genomic_DNA"/>
</dbReference>
<evidence type="ECO:0000256" key="5">
    <source>
        <dbReference type="PIRSR" id="PIRSR000699-1"/>
    </source>
</evidence>
<evidence type="ECO:0000256" key="3">
    <source>
        <dbReference type="ARBA" id="ARBA00022679"/>
    </source>
</evidence>
<reference evidence="9" key="2">
    <citation type="submission" date="2022-09" db="EMBL/GenBank/DDBJ databases">
        <title>Intensive care unit water sources are persistently colonized with multi-drug resistant bacteria and are the site of extensive horizontal gene transfer of antibiotic resistance genes.</title>
        <authorList>
            <person name="Diorio-Toth L."/>
        </authorList>
    </citation>
    <scope>NUCLEOTIDE SEQUENCE</scope>
    <source>
        <strain evidence="9">GD03710</strain>
    </source>
</reference>
<keyword evidence="2" id="KW-0762">Sugar transport</keyword>
<reference evidence="8" key="1">
    <citation type="submission" date="2021-07" db="EMBL/GenBank/DDBJ databases">
        <title>Draft genome sequence of carbapenem-resistant Aeromonas spp. in Japan.</title>
        <authorList>
            <person name="Maehana S."/>
            <person name="Suzuki M."/>
            <person name="Kitasato H."/>
        </authorList>
    </citation>
    <scope>NUCLEOTIDE SEQUENCE</scope>
    <source>
        <strain evidence="8">KAM343</strain>
    </source>
</reference>
<sequence>MFDLEETVMGIIINAGQSRSLCYEALRSAKLGQFAEADDLLRQATEAANAAHAVQTRLIEADQGEGKIPVTLVLVHAQDHLMTSMLAKELVCELIELYRRQAA</sequence>
<dbReference type="RefSeq" id="WP_041211758.1">
    <property type="nucleotide sequence ID" value="NZ_AP022254.1"/>
</dbReference>
<dbReference type="InterPro" id="IPR003188">
    <property type="entry name" value="PTS_IIA_lac/cel"/>
</dbReference>
<dbReference type="PANTHER" id="PTHR34382">
    <property type="entry name" value="PTS SYSTEM N,N'-DIACETYLCHITOBIOSE-SPECIFIC EIIA COMPONENT"/>
    <property type="match status" value="1"/>
</dbReference>
<dbReference type="PIRSF" id="PIRSF000699">
    <property type="entry name" value="PTS_IILac_III"/>
    <property type="match status" value="1"/>
</dbReference>
<comment type="caution">
    <text evidence="9">The sequence shown here is derived from an EMBL/GenBank/DDBJ whole genome shotgun (WGS) entry which is preliminary data.</text>
</comment>
<dbReference type="GO" id="GO:0016740">
    <property type="term" value="F:transferase activity"/>
    <property type="evidence" value="ECO:0007669"/>
    <property type="project" value="UniProtKB-KW"/>
</dbReference>
<evidence type="ECO:0000313" key="9">
    <source>
        <dbReference type="EMBL" id="MDH1504505.1"/>
    </source>
</evidence>
<feature type="binding site" evidence="6">
    <location>
        <position position="79"/>
    </location>
    <ligand>
        <name>Mg(2+)</name>
        <dbReference type="ChEBI" id="CHEBI:18420"/>
        <note>ligand shared between all trimeric partners</note>
    </ligand>
</feature>
<dbReference type="EC" id="2.7.1.196" evidence="9"/>
<dbReference type="EMBL" id="BPNI01000001">
    <property type="protein sequence ID" value="GJA39311.1"/>
    <property type="molecule type" value="Genomic_DNA"/>
</dbReference>
<keyword evidence="3 9" id="KW-0808">Transferase</keyword>
<evidence type="ECO:0000256" key="2">
    <source>
        <dbReference type="ARBA" id="ARBA00022597"/>
    </source>
</evidence>
<evidence type="ECO:0000313" key="8">
    <source>
        <dbReference type="EMBL" id="GJA39311.1"/>
    </source>
</evidence>
<evidence type="ECO:0000256" key="1">
    <source>
        <dbReference type="ARBA" id="ARBA00022448"/>
    </source>
</evidence>
<feature type="modified residue" description="Phosphohistidine; by HPr" evidence="7">
    <location>
        <position position="76"/>
    </location>
</feature>
<dbReference type="Gene3D" id="1.20.58.80">
    <property type="entry name" value="Phosphotransferase system, lactose/cellobiose-type IIA subunit"/>
    <property type="match status" value="1"/>
</dbReference>
<keyword evidence="4" id="KW-0598">Phosphotransferase system</keyword>
<gene>
    <name evidence="9" type="primary">chbA</name>
    <name evidence="8" type="ORF">KAM343_01070</name>
    <name evidence="9" type="ORF">N5I20_05485</name>
</gene>
<dbReference type="InterPro" id="IPR036542">
    <property type="entry name" value="PTS_IIA_lac/cel_sf"/>
</dbReference>